<keyword evidence="1" id="KW-1133">Transmembrane helix</keyword>
<evidence type="ECO:0000256" key="1">
    <source>
        <dbReference type="SAM" id="Phobius"/>
    </source>
</evidence>
<keyword evidence="1" id="KW-0472">Membrane</keyword>
<keyword evidence="1" id="KW-0812">Transmembrane</keyword>
<comment type="caution">
    <text evidence="2">The sequence shown here is derived from an EMBL/GenBank/DDBJ whole genome shotgun (WGS) entry which is preliminary data.</text>
</comment>
<name>A0A5R9PYC4_9GAMM</name>
<gene>
    <name evidence="2" type="ORF">C1E24_20615</name>
</gene>
<evidence type="ECO:0000313" key="3">
    <source>
        <dbReference type="Proteomes" id="UP000309186"/>
    </source>
</evidence>
<dbReference type="EMBL" id="PPSW01000059">
    <property type="protein sequence ID" value="TLX45117.1"/>
    <property type="molecule type" value="Genomic_DNA"/>
</dbReference>
<accession>A0A5R9PYC4</accession>
<sequence>MIPRIATYIFSGLFAAIFMLSGLAIIIGFALISVGMLSGYKPDFGELSIYEVAVVSISLLITGVSLLGVGAPFFICIYLERHLLYYCKSKGIDIETLYFKHPYSCRELHDYTSNVSDAWVTTDAGKSLNKLVIILKRISNSSFITLLTLFMLAMVVAVFYGQFIKS</sequence>
<feature type="transmembrane region" description="Helical" evidence="1">
    <location>
        <begin position="7"/>
        <end position="32"/>
    </location>
</feature>
<reference evidence="2 3" key="1">
    <citation type="submission" date="2018-01" db="EMBL/GenBank/DDBJ databases">
        <title>Co-occurrence of chitin degradation, pigmentation and bioactivity in marine Pseudoalteromonas.</title>
        <authorList>
            <person name="Paulsen S."/>
            <person name="Gram L."/>
            <person name="Machado H."/>
        </authorList>
    </citation>
    <scope>NUCLEOTIDE SEQUENCE [LARGE SCALE GENOMIC DNA]</scope>
    <source>
        <strain evidence="2 3">S3663</strain>
    </source>
</reference>
<feature type="transmembrane region" description="Helical" evidence="1">
    <location>
        <begin position="143"/>
        <end position="163"/>
    </location>
</feature>
<evidence type="ECO:0000313" key="2">
    <source>
        <dbReference type="EMBL" id="TLX45117.1"/>
    </source>
</evidence>
<feature type="transmembrane region" description="Helical" evidence="1">
    <location>
        <begin position="52"/>
        <end position="79"/>
    </location>
</feature>
<protein>
    <submittedName>
        <fullName evidence="2">Uncharacterized protein</fullName>
    </submittedName>
</protein>
<dbReference type="Proteomes" id="UP000309186">
    <property type="component" value="Unassembled WGS sequence"/>
</dbReference>
<dbReference type="AlphaFoldDB" id="A0A5R9PYC4"/>
<proteinExistence type="predicted"/>
<organism evidence="2 3">
    <name type="scientific">Pseudoalteromonas phenolica</name>
    <dbReference type="NCBI Taxonomy" id="161398"/>
    <lineage>
        <taxon>Bacteria</taxon>
        <taxon>Pseudomonadati</taxon>
        <taxon>Pseudomonadota</taxon>
        <taxon>Gammaproteobacteria</taxon>
        <taxon>Alteromonadales</taxon>
        <taxon>Pseudoalteromonadaceae</taxon>
        <taxon>Pseudoalteromonas</taxon>
    </lineage>
</organism>